<feature type="region of interest" description="Disordered" evidence="1">
    <location>
        <begin position="423"/>
        <end position="451"/>
    </location>
</feature>
<dbReference type="Gene3D" id="3.30.559.10">
    <property type="entry name" value="Chloramphenicol acetyltransferase-like domain"/>
    <property type="match status" value="1"/>
</dbReference>
<proteinExistence type="predicted"/>
<evidence type="ECO:0000313" key="2">
    <source>
        <dbReference type="EMBL" id="RSH81185.1"/>
    </source>
</evidence>
<reference evidence="2 3" key="1">
    <citation type="submission" date="2018-11" db="EMBL/GenBank/DDBJ databases">
        <title>Genome sequence of Apiotrichum porosum DSM 27194.</title>
        <authorList>
            <person name="Aliyu H."/>
            <person name="Gorte O."/>
            <person name="Ochsenreither K."/>
        </authorList>
    </citation>
    <scope>NUCLEOTIDE SEQUENCE [LARGE SCALE GENOMIC DNA]</scope>
    <source>
        <strain evidence="2 3">DSM 27194</strain>
    </source>
</reference>
<comment type="caution">
    <text evidence="2">The sequence shown here is derived from an EMBL/GenBank/DDBJ whole genome shotgun (WGS) entry which is preliminary data.</text>
</comment>
<protein>
    <submittedName>
        <fullName evidence="2">Uncharacterized protein</fullName>
    </submittedName>
</protein>
<dbReference type="EMBL" id="RSCE01000007">
    <property type="protein sequence ID" value="RSH81185.1"/>
    <property type="molecule type" value="Genomic_DNA"/>
</dbReference>
<dbReference type="PANTHER" id="PTHR28037">
    <property type="entry name" value="ALCOHOL O-ACETYLTRANSFERASE 1-RELATED"/>
    <property type="match status" value="1"/>
</dbReference>
<dbReference type="PANTHER" id="PTHR28037:SF1">
    <property type="entry name" value="ALCOHOL O-ACETYLTRANSFERASE 1-RELATED"/>
    <property type="match status" value="1"/>
</dbReference>
<evidence type="ECO:0000256" key="1">
    <source>
        <dbReference type="SAM" id="MobiDB-lite"/>
    </source>
</evidence>
<organism evidence="2 3">
    <name type="scientific">Apiotrichum porosum</name>
    <dbReference type="NCBI Taxonomy" id="105984"/>
    <lineage>
        <taxon>Eukaryota</taxon>
        <taxon>Fungi</taxon>
        <taxon>Dikarya</taxon>
        <taxon>Basidiomycota</taxon>
        <taxon>Agaricomycotina</taxon>
        <taxon>Tremellomycetes</taxon>
        <taxon>Trichosporonales</taxon>
        <taxon>Trichosporonaceae</taxon>
        <taxon>Apiotrichum</taxon>
    </lineage>
</organism>
<feature type="compositionally biased region" description="Low complexity" evidence="1">
    <location>
        <begin position="423"/>
        <end position="433"/>
    </location>
</feature>
<dbReference type="AlphaFoldDB" id="A0A427XQU2"/>
<name>A0A427XQU2_9TREE</name>
<dbReference type="Gene3D" id="3.30.559.30">
    <property type="entry name" value="Nonribosomal peptide synthetase, condensation domain"/>
    <property type="match status" value="1"/>
</dbReference>
<dbReference type="GeneID" id="39593165"/>
<dbReference type="Proteomes" id="UP000279236">
    <property type="component" value="Unassembled WGS sequence"/>
</dbReference>
<dbReference type="RefSeq" id="XP_028475904.1">
    <property type="nucleotide sequence ID" value="XM_028623930.1"/>
</dbReference>
<dbReference type="InterPro" id="IPR052058">
    <property type="entry name" value="Alcohol_O-acetyltransferase"/>
</dbReference>
<dbReference type="OrthoDB" id="3355480at2759"/>
<accession>A0A427XQU2</accession>
<feature type="region of interest" description="Disordered" evidence="1">
    <location>
        <begin position="1"/>
        <end position="29"/>
    </location>
</feature>
<dbReference type="STRING" id="105984.A0A427XQU2"/>
<gene>
    <name evidence="2" type="ORF">EHS24_008622</name>
</gene>
<feature type="compositionally biased region" description="Basic and acidic residues" evidence="1">
    <location>
        <begin position="436"/>
        <end position="446"/>
    </location>
</feature>
<keyword evidence="3" id="KW-1185">Reference proteome</keyword>
<evidence type="ECO:0000313" key="3">
    <source>
        <dbReference type="Proteomes" id="UP000279236"/>
    </source>
</evidence>
<dbReference type="InterPro" id="IPR023213">
    <property type="entry name" value="CAT-like_dom_sf"/>
</dbReference>
<sequence length="547" mass="58620">MLPTPPLTPSMGTTGLPEATGAAGSSGRRLSDNELSYYLPARADGANDMYVHHGLRASALAMSLERVDLAWALQLARHPLLASRVAVGKRGYSDVWFAYTPPTDVAMALEAAAGRLQYLDPKKGAADVDLVDAYLNKGRTLSDDMLACLIVRRGTRQVVAVGPNGPTASDGDDQMVDYEVMLCTTHYVGDGMALHTFMNQLYGLLGGDLSDGELQTMLEAELLKHNEIPPPLEDRLGLSHFQTAVGHVAQRTADANLLGGQVLPAVKGRERETIVPTKAYTPEQTKAALARCKAHGVTIAHVVFALCAVAWSRRQGVDATQPTMMYSALNMRPHMNATPTPPSFFHLAVGYFNIVLPTLTLASERSPAEMVWYRAASTKAQTAAAAKSPLAAAMFRATASMRAARARHWACIDDAAAATAATPATPAATATLHPPTPEKSDDSHTDTDDEVLPPAPAGRAFMGLSMLGNLDAMYKHASFPRIRMYALTTGSRQRPGGLLLFAYTLAGKLWLSLGYDHHGFDTGVIESFWADVLALADDVFLGPEQQV</sequence>